<sequence length="350" mass="38382">MVPLQSLEARTLSAELRGDEETWRRLHALDDGEGSLWAEVMPTALVLAAVRRFGRGDLRLITVFVRKFLARRGDDVFPAASVEAVLRGVLGEDLLFRSVEPAEAGDIMYALLFALVDDLDLDDEQADGLLAAVEKQLEVDRRAFGVPPEGPPDAPVLPDVMHRRTRKPYLSSDDLVPSPEADGIPAPRRSRRGTRNAVPSTLAGRFIRAAMLRKSEERRHLSSVLKDLGTDDATILTRATFVVAVRRHFSPSVHLREISDLAAAAQAAFYPALNLMATEFMVRAALGEVVPDPGLSVHDEILARTLVLGTFADWWERDEAVVGSVIARAEADVAEAGGSLAREDRKRGER</sequence>
<protein>
    <submittedName>
        <fullName evidence="2">Uncharacterized protein</fullName>
    </submittedName>
</protein>
<reference evidence="2 3" key="1">
    <citation type="journal article" date="2014" name="J. Biotechnol.">
        <title>Complete genome sequence of the actinobacterium Actinoplanes friuliensis HAG 010964, producer of the lipopeptide antibiotic friulimycin.</title>
        <authorList>
            <person name="Ruckert C."/>
            <person name="Szczepanowski R."/>
            <person name="Albersmeier A."/>
            <person name="Goesmann A."/>
            <person name="Fischer N."/>
            <person name="Steinkamper A."/>
            <person name="Puhler A."/>
            <person name="Biener R."/>
            <person name="Schwartz D."/>
            <person name="Kalinowski J."/>
        </authorList>
    </citation>
    <scope>NUCLEOTIDE SEQUENCE [LARGE SCALE GENOMIC DNA]</scope>
    <source>
        <strain evidence="2 3">DSM 7358</strain>
    </source>
</reference>
<dbReference type="EMBL" id="CP006272">
    <property type="protein sequence ID" value="AGZ43464.1"/>
    <property type="molecule type" value="Genomic_DNA"/>
</dbReference>
<feature type="region of interest" description="Disordered" evidence="1">
    <location>
        <begin position="168"/>
        <end position="196"/>
    </location>
</feature>
<keyword evidence="3" id="KW-1185">Reference proteome</keyword>
<dbReference type="PATRIC" id="fig|1246995.3.peg.5271"/>
<evidence type="ECO:0000313" key="3">
    <source>
        <dbReference type="Proteomes" id="UP000017746"/>
    </source>
</evidence>
<dbReference type="HOGENOM" id="CLU_791381_0_0_11"/>
<evidence type="ECO:0000256" key="1">
    <source>
        <dbReference type="SAM" id="MobiDB-lite"/>
    </source>
</evidence>
<evidence type="ECO:0000313" key="2">
    <source>
        <dbReference type="EMBL" id="AGZ43464.1"/>
    </source>
</evidence>
<gene>
    <name evidence="2" type="ORF">AFR_26000</name>
</gene>
<dbReference type="Proteomes" id="UP000017746">
    <property type="component" value="Chromosome"/>
</dbReference>
<proteinExistence type="predicted"/>
<name>U5W2V7_9ACTN</name>
<accession>U5W2V7</accession>
<dbReference type="KEGG" id="afs:AFR_26000"/>
<organism evidence="2 3">
    <name type="scientific">Actinoplanes friuliensis DSM 7358</name>
    <dbReference type="NCBI Taxonomy" id="1246995"/>
    <lineage>
        <taxon>Bacteria</taxon>
        <taxon>Bacillati</taxon>
        <taxon>Actinomycetota</taxon>
        <taxon>Actinomycetes</taxon>
        <taxon>Micromonosporales</taxon>
        <taxon>Micromonosporaceae</taxon>
        <taxon>Actinoplanes</taxon>
    </lineage>
</organism>
<dbReference type="STRING" id="1246995.AFR_26000"/>
<dbReference type="AlphaFoldDB" id="U5W2V7"/>